<keyword evidence="1" id="KW-0812">Transmembrane</keyword>
<keyword evidence="1" id="KW-1133">Transmembrane helix</keyword>
<keyword evidence="3" id="KW-1185">Reference proteome</keyword>
<dbReference type="EMBL" id="JBHSZV010000025">
    <property type="protein sequence ID" value="MFC7062230.1"/>
    <property type="molecule type" value="Genomic_DNA"/>
</dbReference>
<proteinExistence type="predicted"/>
<accession>A0ABW2EJ02</accession>
<dbReference type="Pfam" id="PF18919">
    <property type="entry name" value="DUF5670"/>
    <property type="match status" value="1"/>
</dbReference>
<sequence length="48" mass="5207">MLWTIVGIILAVWLLGLVFDLAGGLINVLLIVAVIVIIVKVVRGRKKP</sequence>
<dbReference type="NCBIfam" id="NF033488">
    <property type="entry name" value="lmo0937_fam_TM"/>
    <property type="match status" value="1"/>
</dbReference>
<evidence type="ECO:0000313" key="3">
    <source>
        <dbReference type="Proteomes" id="UP001596410"/>
    </source>
</evidence>
<dbReference type="InterPro" id="IPR043727">
    <property type="entry name" value="Lmo0937-like"/>
</dbReference>
<comment type="caution">
    <text evidence="2">The sequence shown here is derived from an EMBL/GenBank/DDBJ whole genome shotgun (WGS) entry which is preliminary data.</text>
</comment>
<dbReference type="RefSeq" id="WP_204708163.1">
    <property type="nucleotide sequence ID" value="NZ_JBHSZV010000025.1"/>
</dbReference>
<evidence type="ECO:0000256" key="1">
    <source>
        <dbReference type="SAM" id="Phobius"/>
    </source>
</evidence>
<keyword evidence="1" id="KW-0472">Membrane</keyword>
<dbReference type="Proteomes" id="UP001596410">
    <property type="component" value="Unassembled WGS sequence"/>
</dbReference>
<feature type="transmembrane region" description="Helical" evidence="1">
    <location>
        <begin position="6"/>
        <end position="39"/>
    </location>
</feature>
<evidence type="ECO:0000313" key="2">
    <source>
        <dbReference type="EMBL" id="MFC7062230.1"/>
    </source>
</evidence>
<reference evidence="3" key="1">
    <citation type="journal article" date="2019" name="Int. J. Syst. Evol. Microbiol.">
        <title>The Global Catalogue of Microorganisms (GCM) 10K type strain sequencing project: providing services to taxonomists for standard genome sequencing and annotation.</title>
        <authorList>
            <consortium name="The Broad Institute Genomics Platform"/>
            <consortium name="The Broad Institute Genome Sequencing Center for Infectious Disease"/>
            <person name="Wu L."/>
            <person name="Ma J."/>
        </authorList>
    </citation>
    <scope>NUCLEOTIDE SEQUENCE [LARGE SCALE GENOMIC DNA]</scope>
    <source>
        <strain evidence="3">CGMCC 4.1621</strain>
    </source>
</reference>
<organism evidence="2 3">
    <name type="scientific">Halobacillus seohaensis</name>
    <dbReference type="NCBI Taxonomy" id="447421"/>
    <lineage>
        <taxon>Bacteria</taxon>
        <taxon>Bacillati</taxon>
        <taxon>Bacillota</taxon>
        <taxon>Bacilli</taxon>
        <taxon>Bacillales</taxon>
        <taxon>Bacillaceae</taxon>
        <taxon>Halobacillus</taxon>
    </lineage>
</organism>
<protein>
    <submittedName>
        <fullName evidence="2">Lmo0937 family membrane protein</fullName>
    </submittedName>
</protein>
<gene>
    <name evidence="2" type="ORF">ACFQIC_10210</name>
</gene>
<name>A0ABW2EJ02_9BACI</name>